<dbReference type="SUPFAM" id="SSF50630">
    <property type="entry name" value="Acid proteases"/>
    <property type="match status" value="1"/>
</dbReference>
<accession>A0AAD9UZR7</accession>
<evidence type="ECO:0000313" key="2">
    <source>
        <dbReference type="EMBL" id="KAK2555886.1"/>
    </source>
</evidence>
<protein>
    <submittedName>
        <fullName evidence="2">Uncharacterized protein</fullName>
    </submittedName>
</protein>
<dbReference type="EMBL" id="JARQWQ010000060">
    <property type="protein sequence ID" value="KAK2555886.1"/>
    <property type="molecule type" value="Genomic_DNA"/>
</dbReference>
<dbReference type="Proteomes" id="UP001249851">
    <property type="component" value="Unassembled WGS sequence"/>
</dbReference>
<evidence type="ECO:0000256" key="1">
    <source>
        <dbReference type="SAM" id="MobiDB-lite"/>
    </source>
</evidence>
<feature type="compositionally biased region" description="Low complexity" evidence="1">
    <location>
        <begin position="1"/>
        <end position="15"/>
    </location>
</feature>
<dbReference type="PANTHER" id="PTHR33244:SF3">
    <property type="entry name" value="PEPTIDASE A2 DOMAIN-CONTAINING PROTEIN"/>
    <property type="match status" value="1"/>
</dbReference>
<reference evidence="2" key="1">
    <citation type="journal article" date="2023" name="G3 (Bethesda)">
        <title>Whole genome assembly and annotation of the endangered Caribbean coral Acropora cervicornis.</title>
        <authorList>
            <person name="Selwyn J.D."/>
            <person name="Vollmer S.V."/>
        </authorList>
    </citation>
    <scope>NUCLEOTIDE SEQUENCE</scope>
    <source>
        <strain evidence="2">K2</strain>
    </source>
</reference>
<dbReference type="AlphaFoldDB" id="A0AAD9UZR7"/>
<feature type="compositionally biased region" description="Polar residues" evidence="1">
    <location>
        <begin position="330"/>
        <end position="352"/>
    </location>
</feature>
<dbReference type="CDD" id="cd05481">
    <property type="entry name" value="retropepsin_like_LTR_1"/>
    <property type="match status" value="1"/>
</dbReference>
<dbReference type="InterPro" id="IPR021109">
    <property type="entry name" value="Peptidase_aspartic_dom_sf"/>
</dbReference>
<feature type="region of interest" description="Disordered" evidence="1">
    <location>
        <begin position="284"/>
        <end position="308"/>
    </location>
</feature>
<name>A0AAD9UZR7_ACRCE</name>
<proteinExistence type="predicted"/>
<dbReference type="PANTHER" id="PTHR33244">
    <property type="entry name" value="INTEGRASE CATALYTIC DOMAIN-CONTAINING PROTEIN-RELATED"/>
    <property type="match status" value="1"/>
</dbReference>
<comment type="caution">
    <text evidence="2">The sequence shown here is derived from an EMBL/GenBank/DDBJ whole genome shotgun (WGS) entry which is preliminary data.</text>
</comment>
<gene>
    <name evidence="2" type="ORF">P5673_022561</name>
</gene>
<sequence>MPTTEGSAEEGQSSGSREDKITQLKPPAPLDFEAINLADSWKRRRQEVELYMDLAMCGREESMKLLATTCNLRDLKDSLLDSGATCNLLPAKYLEDRNELTPTRKRLTMYNDTMIKPLGTCKMEVRNPKNARSYHVEFVVVDSDRAVPILGNQTMPQMDLIRVQQHNVIPVVRLMNRRTRTQVPTLPRLLRPVVDHNVQNKLLTNKERQAVNYNKGAKDLAELKSGDTSVKARVDNSVGTRSYEVVTEDGARYRRNRRHLRKTRESYNRSALTRNLRLTKRLVPHDRSQKASPSKQTERAAVDPAVSDQQEAVVPAVCEERAACRDPVTLQGQSESSSQPIAVSEFPKTTRSGRVVKRPQYFKDFHTET</sequence>
<reference evidence="2" key="2">
    <citation type="journal article" date="2023" name="Science">
        <title>Genomic signatures of disease resistance in endangered staghorn corals.</title>
        <authorList>
            <person name="Vollmer S.V."/>
            <person name="Selwyn J.D."/>
            <person name="Despard B.A."/>
            <person name="Roesel C.L."/>
        </authorList>
    </citation>
    <scope>NUCLEOTIDE SEQUENCE</scope>
    <source>
        <strain evidence="2">K2</strain>
    </source>
</reference>
<evidence type="ECO:0000313" key="3">
    <source>
        <dbReference type="Proteomes" id="UP001249851"/>
    </source>
</evidence>
<feature type="region of interest" description="Disordered" evidence="1">
    <location>
        <begin position="1"/>
        <end position="24"/>
    </location>
</feature>
<feature type="region of interest" description="Disordered" evidence="1">
    <location>
        <begin position="328"/>
        <end position="369"/>
    </location>
</feature>
<organism evidence="2 3">
    <name type="scientific">Acropora cervicornis</name>
    <name type="common">Staghorn coral</name>
    <dbReference type="NCBI Taxonomy" id="6130"/>
    <lineage>
        <taxon>Eukaryota</taxon>
        <taxon>Metazoa</taxon>
        <taxon>Cnidaria</taxon>
        <taxon>Anthozoa</taxon>
        <taxon>Hexacorallia</taxon>
        <taxon>Scleractinia</taxon>
        <taxon>Astrocoeniina</taxon>
        <taxon>Acroporidae</taxon>
        <taxon>Acropora</taxon>
    </lineage>
</organism>
<keyword evidence="3" id="KW-1185">Reference proteome</keyword>